<reference evidence="4" key="1">
    <citation type="journal article" date="2019" name="Int. J. Syst. Evol. Microbiol.">
        <title>The Global Catalogue of Microorganisms (GCM) 10K type strain sequencing project: providing services to taxonomists for standard genome sequencing and annotation.</title>
        <authorList>
            <consortium name="The Broad Institute Genomics Platform"/>
            <consortium name="The Broad Institute Genome Sequencing Center for Infectious Disease"/>
            <person name="Wu L."/>
            <person name="Ma J."/>
        </authorList>
    </citation>
    <scope>NUCLEOTIDE SEQUENCE [LARGE SCALE GENOMIC DNA]</scope>
    <source>
        <strain evidence="4">JCM 17919</strain>
    </source>
</reference>
<dbReference type="InterPro" id="IPR051199">
    <property type="entry name" value="LPS_LOS_Heptosyltrfase"/>
</dbReference>
<evidence type="ECO:0000256" key="2">
    <source>
        <dbReference type="ARBA" id="ARBA00022679"/>
    </source>
</evidence>
<keyword evidence="2" id="KW-0808">Transferase</keyword>
<dbReference type="PANTHER" id="PTHR30160">
    <property type="entry name" value="TETRAACYLDISACCHARIDE 4'-KINASE-RELATED"/>
    <property type="match status" value="1"/>
</dbReference>
<dbReference type="SUPFAM" id="SSF53756">
    <property type="entry name" value="UDP-Glycosyltransferase/glycogen phosphorylase"/>
    <property type="match status" value="1"/>
</dbReference>
<dbReference type="RefSeq" id="WP_345254619.1">
    <property type="nucleotide sequence ID" value="NZ_BAABGY010000006.1"/>
</dbReference>
<dbReference type="PANTHER" id="PTHR30160:SF22">
    <property type="entry name" value="LIPOPOLYSACCHARIDE CORE BIOSYNTHESIS PROTEIN"/>
    <property type="match status" value="1"/>
</dbReference>
<protein>
    <submittedName>
        <fullName evidence="3">Glycosyltransferase family 9 protein</fullName>
    </submittedName>
</protein>
<dbReference type="EMBL" id="BAABGY010000006">
    <property type="protein sequence ID" value="GAA4325870.1"/>
    <property type="molecule type" value="Genomic_DNA"/>
</dbReference>
<evidence type="ECO:0000313" key="4">
    <source>
        <dbReference type="Proteomes" id="UP001501725"/>
    </source>
</evidence>
<gene>
    <name evidence="3" type="ORF">GCM10023184_14140</name>
</gene>
<evidence type="ECO:0000313" key="3">
    <source>
        <dbReference type="EMBL" id="GAA4325870.1"/>
    </source>
</evidence>
<dbReference type="Pfam" id="PF01075">
    <property type="entry name" value="Glyco_transf_9"/>
    <property type="match status" value="1"/>
</dbReference>
<dbReference type="CDD" id="cd03789">
    <property type="entry name" value="GT9_LPS_heptosyltransferase"/>
    <property type="match status" value="1"/>
</dbReference>
<evidence type="ECO:0000256" key="1">
    <source>
        <dbReference type="ARBA" id="ARBA00022676"/>
    </source>
</evidence>
<dbReference type="InterPro" id="IPR002201">
    <property type="entry name" value="Glyco_trans_9"/>
</dbReference>
<accession>A0ABP8GKH6</accession>
<keyword evidence="4" id="KW-1185">Reference proteome</keyword>
<organism evidence="3 4">
    <name type="scientific">Flaviaesturariibacter amylovorans</name>
    <dbReference type="NCBI Taxonomy" id="1084520"/>
    <lineage>
        <taxon>Bacteria</taxon>
        <taxon>Pseudomonadati</taxon>
        <taxon>Bacteroidota</taxon>
        <taxon>Chitinophagia</taxon>
        <taxon>Chitinophagales</taxon>
        <taxon>Chitinophagaceae</taxon>
        <taxon>Flaviaestuariibacter</taxon>
    </lineage>
</organism>
<dbReference type="Gene3D" id="3.40.50.2000">
    <property type="entry name" value="Glycogen Phosphorylase B"/>
    <property type="match status" value="2"/>
</dbReference>
<dbReference type="Proteomes" id="UP001501725">
    <property type="component" value="Unassembled WGS sequence"/>
</dbReference>
<comment type="caution">
    <text evidence="3">The sequence shown here is derived from an EMBL/GenBank/DDBJ whole genome shotgun (WGS) entry which is preliminary data.</text>
</comment>
<name>A0ABP8GKH6_9BACT</name>
<sequence>MGARPHLLVFRFSSLGDVAMTVPVIQLLLQQHPGLEVTFVSTGFVRPLFAGMGRVHFVAADLNGAHKGVAGLYRLFRELRATHTFTGIADLHNVLRTKILRSFFRFTLVPAAAVDKGRAEKKELTRAHNKELRPLKPMHQRYADVFGALGYDVDLSAAYPFRETAVPSHMQQGRAAGIRFIGVAPFAAYREKTYPPELMAEVLRLLCSDERNRIFLFGGKGDAAQFEEWQGAIPRVYNLAGKMSFGEELGHIGSLDVMISMDSANMHLASLYGVPVVSVWGGTHPWLGFYGWRQDPANAVQIGLPCRPSSVFGNKDCPNDRACMRGIAPLLVAERVQELLRRKG</sequence>
<keyword evidence="1" id="KW-0328">Glycosyltransferase</keyword>
<proteinExistence type="predicted"/>